<dbReference type="PROSITE" id="PS50119">
    <property type="entry name" value="ZF_BBOX"/>
    <property type="match status" value="1"/>
</dbReference>
<dbReference type="InterPro" id="IPR050143">
    <property type="entry name" value="TRIM/RBCC"/>
</dbReference>
<gene>
    <name evidence="9" type="primary">LOC115392181</name>
</gene>
<dbReference type="GO" id="GO:0008270">
    <property type="term" value="F:zinc ion binding"/>
    <property type="evidence" value="ECO:0007669"/>
    <property type="project" value="UniProtKB-KW"/>
</dbReference>
<accession>A0A672G9X3</accession>
<dbReference type="InterPro" id="IPR003879">
    <property type="entry name" value="Butyrophylin_SPRY"/>
</dbReference>
<dbReference type="SMART" id="SM00449">
    <property type="entry name" value="SPRY"/>
    <property type="match status" value="1"/>
</dbReference>
<keyword evidence="10" id="KW-1185">Reference proteome</keyword>
<dbReference type="Gene3D" id="2.60.120.920">
    <property type="match status" value="1"/>
</dbReference>
<keyword evidence="5" id="KW-0175">Coiled coil</keyword>
<dbReference type="Gene3D" id="3.30.40.10">
    <property type="entry name" value="Zinc/RING finger domain, C3HC4 (zinc finger)"/>
    <property type="match status" value="1"/>
</dbReference>
<dbReference type="PANTHER" id="PTHR24103">
    <property type="entry name" value="E3 UBIQUITIN-PROTEIN LIGASE TRIM"/>
    <property type="match status" value="1"/>
</dbReference>
<dbReference type="Proteomes" id="UP000472267">
    <property type="component" value="Chromosome 7"/>
</dbReference>
<feature type="domain" description="B box-type" evidence="7">
    <location>
        <begin position="82"/>
        <end position="123"/>
    </location>
</feature>
<evidence type="ECO:0000256" key="4">
    <source>
        <dbReference type="PROSITE-ProRule" id="PRU00024"/>
    </source>
</evidence>
<dbReference type="SMART" id="SM00184">
    <property type="entry name" value="RING"/>
    <property type="match status" value="1"/>
</dbReference>
<dbReference type="GeneID" id="115392181"/>
<dbReference type="InterPro" id="IPR003877">
    <property type="entry name" value="SPRY_dom"/>
</dbReference>
<dbReference type="OMA" id="NICKVCL"/>
<dbReference type="InterPro" id="IPR013320">
    <property type="entry name" value="ConA-like_dom_sf"/>
</dbReference>
<reference evidence="9" key="2">
    <citation type="submission" date="2025-08" db="UniProtKB">
        <authorList>
            <consortium name="Ensembl"/>
        </authorList>
    </citation>
    <scope>IDENTIFICATION</scope>
</reference>
<reference evidence="9" key="3">
    <citation type="submission" date="2025-09" db="UniProtKB">
        <authorList>
            <consortium name="Ensembl"/>
        </authorList>
    </citation>
    <scope>IDENTIFICATION</scope>
</reference>
<name>A0A672G9X3_SALFA</name>
<dbReference type="Gene3D" id="3.30.160.60">
    <property type="entry name" value="Classic Zinc Finger"/>
    <property type="match status" value="1"/>
</dbReference>
<dbReference type="SUPFAM" id="SSF49899">
    <property type="entry name" value="Concanavalin A-like lectins/glucanases"/>
    <property type="match status" value="1"/>
</dbReference>
<evidence type="ECO:0000313" key="9">
    <source>
        <dbReference type="Ensembl" id="ENSSFAP00005015651.1"/>
    </source>
</evidence>
<proteinExistence type="predicted"/>
<dbReference type="SUPFAM" id="SSF57845">
    <property type="entry name" value="B-box zinc-binding domain"/>
    <property type="match status" value="1"/>
</dbReference>
<feature type="domain" description="B30.2/SPRY" evidence="8">
    <location>
        <begin position="270"/>
        <end position="465"/>
    </location>
</feature>
<dbReference type="PRINTS" id="PR01407">
    <property type="entry name" value="BUTYPHLNCDUF"/>
</dbReference>
<keyword evidence="1" id="KW-0479">Metal-binding</keyword>
<evidence type="ECO:0000256" key="2">
    <source>
        <dbReference type="ARBA" id="ARBA00022771"/>
    </source>
</evidence>
<keyword evidence="2 4" id="KW-0863">Zinc-finger</keyword>
<feature type="domain" description="RING-type" evidence="6">
    <location>
        <begin position="14"/>
        <end position="53"/>
    </location>
</feature>
<dbReference type="Pfam" id="PF00643">
    <property type="entry name" value="zf-B_box"/>
    <property type="match status" value="1"/>
</dbReference>
<evidence type="ECO:0000256" key="1">
    <source>
        <dbReference type="ARBA" id="ARBA00022723"/>
    </source>
</evidence>
<dbReference type="InterPro" id="IPR017907">
    <property type="entry name" value="Znf_RING_CS"/>
</dbReference>
<dbReference type="FunFam" id="2.60.120.920:FF:000004">
    <property type="entry name" value="Butyrophilin subfamily 1 member A1"/>
    <property type="match status" value="1"/>
</dbReference>
<dbReference type="OrthoDB" id="654191at2759"/>
<dbReference type="Pfam" id="PF13445">
    <property type="entry name" value="zf-RING_UBOX"/>
    <property type="match status" value="1"/>
</dbReference>
<keyword evidence="3" id="KW-0862">Zinc</keyword>
<sequence length="470" mass="53336">MATMDSFSETDLFCPQCSGIFSVPVILKCGHNICQACLKKFWDWKGRKACPVCGYLSVCIKPPINLELTKAAKKYRTPMSDSTRNSCLIHNEKLKIFCHNDEQLICLVCQLSKQHKEHECSPVEEAVQQKQTEISNQLDSLKRKLKILNKTEKSWAETKVYIQIQAKADEAVIKEEFEKLHQFLQQEEQTRLNALQQETETKIDVMSRKLETIRGHIKDLSSSISDVEKRLKAPDLMFLEEYKNTKARVKCNLQRPECIQDILINSAEHLGSLGFEIWKNMGRIVKHVPVILDPNTAHHNLSISPDLSSVQRGRKKVMPDNPERCTGQMCVLGAAGFKSGKHSWTTEVGHTKDWSIGVALESFKRKEVVSLKPSEGIWAVSLCNGDSLFAEACPRSKLPMKHKPEKITVELDYDKGRVVFSNAADSTPIHTFKAKFTERIFPYFSLGLADDGQNESKLTVCPMRIKVEVE</sequence>
<dbReference type="Pfam" id="PF13765">
    <property type="entry name" value="PRY"/>
    <property type="match status" value="1"/>
</dbReference>
<dbReference type="SMART" id="SM00336">
    <property type="entry name" value="BBOX"/>
    <property type="match status" value="1"/>
</dbReference>
<dbReference type="AlphaFoldDB" id="A0A672G9X3"/>
<reference evidence="9" key="1">
    <citation type="submission" date="2019-06" db="EMBL/GenBank/DDBJ databases">
        <authorList>
            <consortium name="Wellcome Sanger Institute Data Sharing"/>
        </authorList>
    </citation>
    <scope>NUCLEOTIDE SEQUENCE [LARGE SCALE GENOMIC DNA]</scope>
</reference>
<feature type="coiled-coil region" evidence="5">
    <location>
        <begin position="124"/>
        <end position="151"/>
    </location>
</feature>
<evidence type="ECO:0000259" key="8">
    <source>
        <dbReference type="PROSITE" id="PS50188"/>
    </source>
</evidence>
<dbReference type="InterPro" id="IPR001870">
    <property type="entry name" value="B30.2/SPRY"/>
</dbReference>
<dbReference type="InterPro" id="IPR000315">
    <property type="entry name" value="Znf_B-box"/>
</dbReference>
<dbReference type="SUPFAM" id="SSF57850">
    <property type="entry name" value="RING/U-box"/>
    <property type="match status" value="1"/>
</dbReference>
<evidence type="ECO:0000256" key="3">
    <source>
        <dbReference type="ARBA" id="ARBA00022833"/>
    </source>
</evidence>
<dbReference type="InterPro" id="IPR043136">
    <property type="entry name" value="B30.2/SPRY_sf"/>
</dbReference>
<dbReference type="InterPro" id="IPR001841">
    <property type="entry name" value="Znf_RING"/>
</dbReference>
<dbReference type="PROSITE" id="PS50188">
    <property type="entry name" value="B302_SPRY"/>
    <property type="match status" value="1"/>
</dbReference>
<evidence type="ECO:0000259" key="6">
    <source>
        <dbReference type="PROSITE" id="PS50089"/>
    </source>
</evidence>
<dbReference type="PROSITE" id="PS00518">
    <property type="entry name" value="ZF_RING_1"/>
    <property type="match status" value="1"/>
</dbReference>
<protein>
    <submittedName>
        <fullName evidence="9">Zinc-binding protein A33-like</fullName>
    </submittedName>
</protein>
<dbReference type="InterPro" id="IPR006574">
    <property type="entry name" value="PRY"/>
</dbReference>
<dbReference type="SMART" id="SM00589">
    <property type="entry name" value="PRY"/>
    <property type="match status" value="1"/>
</dbReference>
<evidence type="ECO:0000259" key="7">
    <source>
        <dbReference type="PROSITE" id="PS50119"/>
    </source>
</evidence>
<dbReference type="Pfam" id="PF00622">
    <property type="entry name" value="SPRY"/>
    <property type="match status" value="1"/>
</dbReference>
<dbReference type="PROSITE" id="PS50089">
    <property type="entry name" value="ZF_RING_2"/>
    <property type="match status" value="1"/>
</dbReference>
<dbReference type="InParanoid" id="A0A672G9X3"/>
<dbReference type="InterPro" id="IPR013083">
    <property type="entry name" value="Znf_RING/FYVE/PHD"/>
</dbReference>
<dbReference type="CDD" id="cd12893">
    <property type="entry name" value="SPRY_PRY_TRIM35"/>
    <property type="match status" value="1"/>
</dbReference>
<dbReference type="RefSeq" id="XP_029952578.1">
    <property type="nucleotide sequence ID" value="XM_030096718.1"/>
</dbReference>
<evidence type="ECO:0000313" key="10">
    <source>
        <dbReference type="Proteomes" id="UP000472267"/>
    </source>
</evidence>
<dbReference type="InterPro" id="IPR027370">
    <property type="entry name" value="Znf-RING_euk"/>
</dbReference>
<dbReference type="Ensembl" id="ENSSFAT00005016290.1">
    <property type="protein sequence ID" value="ENSSFAP00005015651.1"/>
    <property type="gene ID" value="ENSSFAG00005008360.1"/>
</dbReference>
<organism evidence="9 10">
    <name type="scientific">Salarias fasciatus</name>
    <name type="common">Jewelled blenny</name>
    <name type="synonym">Blennius fasciatus</name>
    <dbReference type="NCBI Taxonomy" id="181472"/>
    <lineage>
        <taxon>Eukaryota</taxon>
        <taxon>Metazoa</taxon>
        <taxon>Chordata</taxon>
        <taxon>Craniata</taxon>
        <taxon>Vertebrata</taxon>
        <taxon>Euteleostomi</taxon>
        <taxon>Actinopterygii</taxon>
        <taxon>Neopterygii</taxon>
        <taxon>Teleostei</taxon>
        <taxon>Neoteleostei</taxon>
        <taxon>Acanthomorphata</taxon>
        <taxon>Ovalentaria</taxon>
        <taxon>Blenniimorphae</taxon>
        <taxon>Blenniiformes</taxon>
        <taxon>Blennioidei</taxon>
        <taxon>Blenniidae</taxon>
        <taxon>Salariinae</taxon>
        <taxon>Salarias</taxon>
    </lineage>
</organism>
<evidence type="ECO:0000256" key="5">
    <source>
        <dbReference type="SAM" id="Coils"/>
    </source>
</evidence>
<dbReference type="GO" id="GO:0005737">
    <property type="term" value="C:cytoplasm"/>
    <property type="evidence" value="ECO:0007669"/>
    <property type="project" value="UniProtKB-SubCell"/>
</dbReference>